<sequence length="181" mass="20664">MTAGFQTRTDEGDLYIEGYFSVFGGVYELWEGASETIAQGAFRETLDCDIRALIDHESRLVLGRTAAGTLELREDETGLWGRVKINPNDQDAMNLYERVKRGDVDQCSFGFDILDEETATLDDGGVRWTIKKVRLHEVSVVTFPAYEDTAVTARKRDYEDIRKRKKEAWQNAMRQKLKGVE</sequence>
<gene>
    <name evidence="5" type="ORF">OCV66_07255</name>
</gene>
<evidence type="ECO:0000313" key="5">
    <source>
        <dbReference type="EMBL" id="MCU6788888.1"/>
    </source>
</evidence>
<dbReference type="GO" id="GO:0006508">
    <property type="term" value="P:proteolysis"/>
    <property type="evidence" value="ECO:0007669"/>
    <property type="project" value="UniProtKB-KW"/>
</dbReference>
<evidence type="ECO:0000256" key="3">
    <source>
        <dbReference type="ARBA" id="ARBA00022801"/>
    </source>
</evidence>
<dbReference type="InterPro" id="IPR054613">
    <property type="entry name" value="Peptidase_S78_dom"/>
</dbReference>
<protein>
    <submittedName>
        <fullName evidence="5">HK97 family phage prohead protease</fullName>
    </submittedName>
</protein>
<accession>A0ABT2U2R0</accession>
<dbReference type="EMBL" id="JAOQJE010000005">
    <property type="protein sequence ID" value="MCU6788888.1"/>
    <property type="molecule type" value="Genomic_DNA"/>
</dbReference>
<keyword evidence="6" id="KW-1185">Reference proteome</keyword>
<feature type="domain" description="Prohead serine protease" evidence="4">
    <location>
        <begin position="6"/>
        <end position="163"/>
    </location>
</feature>
<evidence type="ECO:0000313" key="6">
    <source>
        <dbReference type="Proteomes" id="UP001652397"/>
    </source>
</evidence>
<evidence type="ECO:0000256" key="1">
    <source>
        <dbReference type="ARBA" id="ARBA00022612"/>
    </source>
</evidence>
<dbReference type="RefSeq" id="WP_262564104.1">
    <property type="nucleotide sequence ID" value="NZ_JAOQJE010000005.1"/>
</dbReference>
<reference evidence="5 6" key="1">
    <citation type="journal article" date="2021" name="ISME Commun">
        <title>Automated analysis of genomic sequences facilitates high-throughput and comprehensive description of bacteria.</title>
        <authorList>
            <person name="Hitch T.C.A."/>
        </authorList>
    </citation>
    <scope>NUCLEOTIDE SEQUENCE [LARGE SCALE GENOMIC DNA]</scope>
    <source>
        <strain evidence="5 6">Sanger_34</strain>
    </source>
</reference>
<comment type="caution">
    <text evidence="5">The sequence shown here is derived from an EMBL/GenBank/DDBJ whole genome shotgun (WGS) entry which is preliminary data.</text>
</comment>
<keyword evidence="3" id="KW-0378">Hydrolase</keyword>
<evidence type="ECO:0000259" key="4">
    <source>
        <dbReference type="Pfam" id="PF04586"/>
    </source>
</evidence>
<name>A0ABT2U2R0_9FIRM</name>
<dbReference type="Proteomes" id="UP001652397">
    <property type="component" value="Unassembled WGS sequence"/>
</dbReference>
<proteinExistence type="predicted"/>
<organism evidence="5 6">
    <name type="scientific">Agathobaculum ammoniilyticum</name>
    <dbReference type="NCBI Taxonomy" id="2981778"/>
    <lineage>
        <taxon>Bacteria</taxon>
        <taxon>Bacillati</taxon>
        <taxon>Bacillota</taxon>
        <taxon>Clostridia</taxon>
        <taxon>Eubacteriales</taxon>
        <taxon>Butyricicoccaceae</taxon>
        <taxon>Agathobaculum</taxon>
    </lineage>
</organism>
<keyword evidence="2 5" id="KW-0645">Protease</keyword>
<dbReference type="NCBIfam" id="TIGR01543">
    <property type="entry name" value="proheadase_HK97"/>
    <property type="match status" value="1"/>
</dbReference>
<dbReference type="Pfam" id="PF04586">
    <property type="entry name" value="Peptidase_S78"/>
    <property type="match status" value="1"/>
</dbReference>
<evidence type="ECO:0000256" key="2">
    <source>
        <dbReference type="ARBA" id="ARBA00022670"/>
    </source>
</evidence>
<keyword evidence="1" id="KW-1188">Viral release from host cell</keyword>
<dbReference type="GO" id="GO:0008233">
    <property type="term" value="F:peptidase activity"/>
    <property type="evidence" value="ECO:0007669"/>
    <property type="project" value="UniProtKB-KW"/>
</dbReference>
<dbReference type="InterPro" id="IPR006433">
    <property type="entry name" value="Prohead_protease"/>
</dbReference>